<feature type="binding site" evidence="7">
    <location>
        <begin position="230"/>
        <end position="235"/>
    </location>
    <ligand>
        <name>NAD(+)</name>
        <dbReference type="ChEBI" id="CHEBI:57540"/>
    </ligand>
</feature>
<dbReference type="Pfam" id="PF00670">
    <property type="entry name" value="AdoHcyase_NAD"/>
    <property type="match status" value="1"/>
</dbReference>
<comment type="pathway">
    <text evidence="5 8">Amino-acid biosynthesis; L-homocysteine biosynthesis; L-homocysteine from S-adenosyl-L-homocysteine: step 1/1.</text>
</comment>
<comment type="function">
    <text evidence="5">May play a key role in the regulation of the intracellular concentration of adenosylhomocysteine.</text>
</comment>
<evidence type="ECO:0000313" key="12">
    <source>
        <dbReference type="Proteomes" id="UP000199249"/>
    </source>
</evidence>
<dbReference type="PANTHER" id="PTHR23420:SF0">
    <property type="entry name" value="ADENOSYLHOMOCYSTEINASE"/>
    <property type="match status" value="1"/>
</dbReference>
<feature type="binding site" evidence="5">
    <location>
        <position position="286"/>
    </location>
    <ligand>
        <name>NAD(+)</name>
        <dbReference type="ChEBI" id="CHEBI:57540"/>
    </ligand>
</feature>
<evidence type="ECO:0000259" key="10">
    <source>
        <dbReference type="SMART" id="SM00997"/>
    </source>
</evidence>
<dbReference type="FunFam" id="3.40.50.720:FF:000004">
    <property type="entry name" value="Adenosylhomocysteinase"/>
    <property type="match status" value="1"/>
</dbReference>
<dbReference type="InterPro" id="IPR042172">
    <property type="entry name" value="Adenosylhomocyst_ase-like_sf"/>
</dbReference>
<evidence type="ECO:0000256" key="3">
    <source>
        <dbReference type="ARBA" id="ARBA00022801"/>
    </source>
</evidence>
<keyword evidence="4 5" id="KW-0520">NAD</keyword>
<dbReference type="GO" id="GO:0005829">
    <property type="term" value="C:cytosol"/>
    <property type="evidence" value="ECO:0007669"/>
    <property type="project" value="TreeGrafter"/>
</dbReference>
<dbReference type="PROSITE" id="PS00738">
    <property type="entry name" value="ADOHCYASE_1"/>
    <property type="match status" value="1"/>
</dbReference>
<feature type="binding site" evidence="5 6">
    <location>
        <position position="63"/>
    </location>
    <ligand>
        <name>substrate</name>
    </ligand>
</feature>
<feature type="binding site" evidence="5 6">
    <location>
        <position position="164"/>
    </location>
    <ligand>
        <name>substrate</name>
    </ligand>
</feature>
<name>A0A1H3EKK4_9BACT</name>
<dbReference type="NCBIfam" id="NF004005">
    <property type="entry name" value="PRK05476.2-3"/>
    <property type="match status" value="1"/>
</dbReference>
<protein>
    <recommendedName>
        <fullName evidence="5">Adenosylhomocysteinase</fullName>
        <ecNumber evidence="5">3.13.2.1</ecNumber>
    </recommendedName>
    <alternativeName>
        <fullName evidence="5">S-adenosyl-L-homocysteine hydrolase</fullName>
        <shortName evidence="5">AdoHcyase</shortName>
    </alternativeName>
</protein>
<keyword evidence="5" id="KW-0963">Cytoplasm</keyword>
<keyword evidence="2 5" id="KW-0554">One-carbon metabolism</keyword>
<evidence type="ECO:0000256" key="2">
    <source>
        <dbReference type="ARBA" id="ARBA00022563"/>
    </source>
</evidence>
<comment type="similarity">
    <text evidence="1 5 9">Belongs to the adenosylhomocysteinase family.</text>
</comment>
<dbReference type="EC" id="3.13.2.1" evidence="5"/>
<proteinExistence type="inferred from homology"/>
<dbReference type="RefSeq" id="WP_092738504.1">
    <property type="nucleotide sequence ID" value="NZ_FNOV01000003.1"/>
</dbReference>
<dbReference type="OrthoDB" id="9802717at2"/>
<dbReference type="SMART" id="SM00996">
    <property type="entry name" value="AdoHcyase"/>
    <property type="match status" value="1"/>
</dbReference>
<dbReference type="EMBL" id="FNOV01000003">
    <property type="protein sequence ID" value="SDX79120.1"/>
    <property type="molecule type" value="Genomic_DNA"/>
</dbReference>
<dbReference type="PROSITE" id="PS00739">
    <property type="entry name" value="ADOHCYASE_2"/>
    <property type="match status" value="1"/>
</dbReference>
<dbReference type="InterPro" id="IPR020082">
    <property type="entry name" value="S-Ado-L-homoCys_hydrolase_CS"/>
</dbReference>
<dbReference type="UniPathway" id="UPA00314">
    <property type="reaction ID" value="UER00076"/>
</dbReference>
<keyword evidence="12" id="KW-1185">Reference proteome</keyword>
<keyword evidence="3 5" id="KW-0378">Hydrolase</keyword>
<dbReference type="AlphaFoldDB" id="A0A1H3EKK4"/>
<feature type="binding site" evidence="5 7">
    <location>
        <begin position="165"/>
        <end position="167"/>
    </location>
    <ligand>
        <name>NAD(+)</name>
        <dbReference type="ChEBI" id="CHEBI:57540"/>
    </ligand>
</feature>
<evidence type="ECO:0000256" key="6">
    <source>
        <dbReference type="PIRSR" id="PIRSR001109-1"/>
    </source>
</evidence>
<feature type="binding site" evidence="5 7">
    <location>
        <position position="251"/>
    </location>
    <ligand>
        <name>NAD(+)</name>
        <dbReference type="ChEBI" id="CHEBI:57540"/>
    </ligand>
</feature>
<evidence type="ECO:0000256" key="5">
    <source>
        <dbReference type="HAMAP-Rule" id="MF_00563"/>
    </source>
</evidence>
<dbReference type="NCBIfam" id="TIGR00936">
    <property type="entry name" value="ahcY"/>
    <property type="match status" value="1"/>
</dbReference>
<reference evidence="12" key="1">
    <citation type="submission" date="2016-10" db="EMBL/GenBank/DDBJ databases">
        <authorList>
            <person name="Varghese N."/>
            <person name="Submissions S."/>
        </authorList>
    </citation>
    <scope>NUCLEOTIDE SEQUENCE [LARGE SCALE GENOMIC DNA]</scope>
    <source>
        <strain evidence="12">CGMCC 1.8975</strain>
    </source>
</reference>
<feature type="binding site" evidence="5">
    <location>
        <position position="199"/>
    </location>
    <ligand>
        <name>NAD(+)</name>
        <dbReference type="ChEBI" id="CHEBI:57540"/>
    </ligand>
</feature>
<feature type="binding site" evidence="5">
    <location>
        <begin position="228"/>
        <end position="233"/>
    </location>
    <ligand>
        <name>NAD(+)</name>
        <dbReference type="ChEBI" id="CHEBI:57540"/>
    </ligand>
</feature>
<evidence type="ECO:0000256" key="1">
    <source>
        <dbReference type="ARBA" id="ARBA00007122"/>
    </source>
</evidence>
<dbReference type="GO" id="GO:0071269">
    <property type="term" value="P:L-homocysteine biosynthetic process"/>
    <property type="evidence" value="ECO:0007669"/>
    <property type="project" value="UniProtKB-UniRule"/>
</dbReference>
<comment type="subcellular location">
    <subcellularLocation>
        <location evidence="5">Cytoplasm</location>
    </subcellularLocation>
</comment>
<dbReference type="SMART" id="SM00997">
    <property type="entry name" value="AdoHcyase_NAD"/>
    <property type="match status" value="1"/>
</dbReference>
<dbReference type="Gene3D" id="3.40.50.1480">
    <property type="entry name" value="Adenosylhomocysteinase-like"/>
    <property type="match status" value="3"/>
</dbReference>
<dbReference type="PIRSF" id="PIRSF001109">
    <property type="entry name" value="Ad_hcy_hydrolase"/>
    <property type="match status" value="1"/>
</dbReference>
<dbReference type="GO" id="GO:0004013">
    <property type="term" value="F:adenosylhomocysteinase activity"/>
    <property type="evidence" value="ECO:0007669"/>
    <property type="project" value="UniProtKB-UniRule"/>
</dbReference>
<feature type="binding site" evidence="5 6">
    <location>
        <position position="139"/>
    </location>
    <ligand>
        <name>substrate</name>
    </ligand>
</feature>
<evidence type="ECO:0000256" key="8">
    <source>
        <dbReference type="RuleBase" id="RU000548"/>
    </source>
</evidence>
<sequence length="440" mass="48089">MVETKTTTAYVPYKVKDMSLAEWGRKEIRLAEAEMPGLMALREEYGASQPLKGARVAGCLHMTIQTAVLIETLIALGADVTWSSCNIFSTQDHAAAAIAAAGIPVYAWKGMTEEEFNWCIEQTLFFGEKREPLNMILDDGGDLTNMVLNQFPELAAGIKGLSEETTTGVLRLLDRVKAGTLPMPAFNINDSVTKSKFDNKYGCKESAVDAIRRATDVMMAGKIAVVAGYGDVGKGTAASLRGAGARVIVTEIDPICALQAAMDGYAVKKMENAIKEADIVVTATGNCDIITEASFRALKDKAIVCNIGHFDDEIDMAWLNNNYGDTKDTIKPQVDLYTIDGKEIIVLAEGRLVNLGCATGHPSFVMSNSFTNQVLAQLELWQNADQYENQVYTLPKHLDEKVARLHLAKIGVELEELNPHQAKYIGVDVEGPFKSDLYRY</sequence>
<feature type="domain" description="S-adenosyl-L-homocysteine hydrolase NAD binding" evidence="10">
    <location>
        <begin position="199"/>
        <end position="360"/>
    </location>
</feature>
<gene>
    <name evidence="5" type="primary">ahcY</name>
    <name evidence="11" type="ORF">SAMN04488069_103185</name>
</gene>
<comment type="catalytic activity">
    <reaction evidence="5 8">
        <text>S-adenosyl-L-homocysteine + H2O = L-homocysteine + adenosine</text>
        <dbReference type="Rhea" id="RHEA:21708"/>
        <dbReference type="ChEBI" id="CHEBI:15377"/>
        <dbReference type="ChEBI" id="CHEBI:16335"/>
        <dbReference type="ChEBI" id="CHEBI:57856"/>
        <dbReference type="ChEBI" id="CHEBI:58199"/>
        <dbReference type="EC" id="3.13.2.1"/>
    </reaction>
</comment>
<dbReference type="PANTHER" id="PTHR23420">
    <property type="entry name" value="ADENOSYLHOMOCYSTEINASE"/>
    <property type="match status" value="1"/>
</dbReference>
<organism evidence="11 12">
    <name type="scientific">Hymenobacter psychrophilus</name>
    <dbReference type="NCBI Taxonomy" id="651662"/>
    <lineage>
        <taxon>Bacteria</taxon>
        <taxon>Pseudomonadati</taxon>
        <taxon>Bacteroidota</taxon>
        <taxon>Cytophagia</taxon>
        <taxon>Cytophagales</taxon>
        <taxon>Hymenobacteraceae</taxon>
        <taxon>Hymenobacter</taxon>
    </lineage>
</organism>
<comment type="cofactor">
    <cofactor evidence="5 7 8">
        <name>NAD(+)</name>
        <dbReference type="ChEBI" id="CHEBI:57540"/>
    </cofactor>
    <text evidence="5 7 8">Binds 1 NAD(+) per subunit.</text>
</comment>
<dbReference type="HAMAP" id="MF_00563">
    <property type="entry name" value="AdoHcyase"/>
    <property type="match status" value="1"/>
</dbReference>
<dbReference type="InterPro" id="IPR000043">
    <property type="entry name" value="Adenosylhomocysteinase-like"/>
</dbReference>
<dbReference type="GO" id="GO:0033353">
    <property type="term" value="P:S-adenosylmethionine cycle"/>
    <property type="evidence" value="ECO:0007669"/>
    <property type="project" value="TreeGrafter"/>
</dbReference>
<dbReference type="SUPFAM" id="SSF51735">
    <property type="entry name" value="NAD(P)-binding Rossmann-fold domains"/>
    <property type="match status" value="1"/>
</dbReference>
<feature type="binding site" evidence="5 6">
    <location>
        <position position="198"/>
    </location>
    <ligand>
        <name>substrate</name>
    </ligand>
</feature>
<evidence type="ECO:0000256" key="9">
    <source>
        <dbReference type="RuleBase" id="RU004166"/>
    </source>
</evidence>
<dbReference type="InterPro" id="IPR015878">
    <property type="entry name" value="Ado_hCys_hydrolase_NAD-bd"/>
</dbReference>
<dbReference type="CDD" id="cd00401">
    <property type="entry name" value="SAHH"/>
    <property type="match status" value="1"/>
</dbReference>
<dbReference type="Pfam" id="PF05221">
    <property type="entry name" value="AdoHcyase"/>
    <property type="match status" value="2"/>
</dbReference>
<dbReference type="STRING" id="651662.SAMN04488069_103185"/>
<evidence type="ECO:0000256" key="7">
    <source>
        <dbReference type="PIRSR" id="PIRSR001109-2"/>
    </source>
</evidence>
<feature type="binding site" evidence="5 7">
    <location>
        <position position="354"/>
    </location>
    <ligand>
        <name>NAD(+)</name>
        <dbReference type="ChEBI" id="CHEBI:57540"/>
    </ligand>
</feature>
<feature type="binding site" evidence="5 6">
    <location>
        <position position="194"/>
    </location>
    <ligand>
        <name>substrate</name>
    </ligand>
</feature>
<evidence type="ECO:0000256" key="4">
    <source>
        <dbReference type="ARBA" id="ARBA00023027"/>
    </source>
</evidence>
<feature type="binding site" evidence="7">
    <location>
        <position position="361"/>
    </location>
    <ligand>
        <name>NAD(+)</name>
        <dbReference type="ChEBI" id="CHEBI:57540"/>
    </ligand>
</feature>
<dbReference type="InterPro" id="IPR036291">
    <property type="entry name" value="NAD(P)-bd_dom_sf"/>
</dbReference>
<dbReference type="SUPFAM" id="SSF52283">
    <property type="entry name" value="Formate/glycerate dehydrogenase catalytic domain-like"/>
    <property type="match status" value="1"/>
</dbReference>
<dbReference type="Gene3D" id="3.40.50.720">
    <property type="entry name" value="NAD(P)-binding Rossmann-like Domain"/>
    <property type="match status" value="1"/>
</dbReference>
<dbReference type="GO" id="GO:0006730">
    <property type="term" value="P:one-carbon metabolic process"/>
    <property type="evidence" value="ECO:0007669"/>
    <property type="project" value="UniProtKB-UniRule"/>
</dbReference>
<dbReference type="Proteomes" id="UP000199249">
    <property type="component" value="Unassembled WGS sequence"/>
</dbReference>
<dbReference type="FunFam" id="3.40.50.1480:FF:000004">
    <property type="entry name" value="Adenosylhomocysteinase"/>
    <property type="match status" value="1"/>
</dbReference>
<feature type="binding site" evidence="5 7">
    <location>
        <begin position="307"/>
        <end position="309"/>
    </location>
    <ligand>
        <name>NAD(+)</name>
        <dbReference type="ChEBI" id="CHEBI:57540"/>
    </ligand>
</feature>
<accession>A0A1H3EKK4</accession>
<evidence type="ECO:0000313" key="11">
    <source>
        <dbReference type="EMBL" id="SDX79120.1"/>
    </source>
</evidence>